<feature type="coiled-coil region" evidence="1">
    <location>
        <begin position="7"/>
        <end position="48"/>
    </location>
</feature>
<dbReference type="AlphaFoldDB" id="A0A9D3S6W2"/>
<gene>
    <name evidence="3" type="ORF">ANANG_G00016690</name>
</gene>
<organism evidence="3 4">
    <name type="scientific">Anguilla anguilla</name>
    <name type="common">European freshwater eel</name>
    <name type="synonym">Muraena anguilla</name>
    <dbReference type="NCBI Taxonomy" id="7936"/>
    <lineage>
        <taxon>Eukaryota</taxon>
        <taxon>Metazoa</taxon>
        <taxon>Chordata</taxon>
        <taxon>Craniata</taxon>
        <taxon>Vertebrata</taxon>
        <taxon>Euteleostomi</taxon>
        <taxon>Actinopterygii</taxon>
        <taxon>Neopterygii</taxon>
        <taxon>Teleostei</taxon>
        <taxon>Anguilliformes</taxon>
        <taxon>Anguillidae</taxon>
        <taxon>Anguilla</taxon>
    </lineage>
</organism>
<evidence type="ECO:0000313" key="4">
    <source>
        <dbReference type="Proteomes" id="UP001044222"/>
    </source>
</evidence>
<accession>A0A9D3S6W2</accession>
<keyword evidence="4" id="KW-1185">Reference proteome</keyword>
<dbReference type="EMBL" id="JAFIRN010000001">
    <property type="protein sequence ID" value="KAG5857205.1"/>
    <property type="molecule type" value="Genomic_DNA"/>
</dbReference>
<feature type="region of interest" description="Disordered" evidence="2">
    <location>
        <begin position="49"/>
        <end position="121"/>
    </location>
</feature>
<reference evidence="3" key="1">
    <citation type="submission" date="2021-01" db="EMBL/GenBank/DDBJ databases">
        <title>A chromosome-scale assembly of European eel, Anguilla anguilla.</title>
        <authorList>
            <person name="Henkel C."/>
            <person name="Jong-Raadsen S.A."/>
            <person name="Dufour S."/>
            <person name="Weltzien F.-A."/>
            <person name="Palstra A.P."/>
            <person name="Pelster B."/>
            <person name="Spaink H.P."/>
            <person name="Van Den Thillart G.E."/>
            <person name="Jansen H."/>
            <person name="Zahm M."/>
            <person name="Klopp C."/>
            <person name="Cedric C."/>
            <person name="Louis A."/>
            <person name="Berthelot C."/>
            <person name="Parey E."/>
            <person name="Roest Crollius H."/>
            <person name="Montfort J."/>
            <person name="Robinson-Rechavi M."/>
            <person name="Bucao C."/>
            <person name="Bouchez O."/>
            <person name="Gislard M."/>
            <person name="Lluch J."/>
            <person name="Milhes M."/>
            <person name="Lampietro C."/>
            <person name="Lopez Roques C."/>
            <person name="Donnadieu C."/>
            <person name="Braasch I."/>
            <person name="Desvignes T."/>
            <person name="Postlethwait J."/>
            <person name="Bobe J."/>
            <person name="Guiguen Y."/>
            <person name="Dirks R."/>
        </authorList>
    </citation>
    <scope>NUCLEOTIDE SEQUENCE</scope>
    <source>
        <strain evidence="3">Tag_6206</strain>
        <tissue evidence="3">Liver</tissue>
    </source>
</reference>
<keyword evidence="1" id="KW-0175">Coiled coil</keyword>
<comment type="caution">
    <text evidence="3">The sequence shown here is derived from an EMBL/GenBank/DDBJ whole genome shotgun (WGS) entry which is preliminary data.</text>
</comment>
<sequence>MFIPTAALELQKQVQLERSRAEKLEEKVKMLEEANKGLKEDKEFLLNQLKPTQAPQMKQKKQSVEVSSDDELSSSSFHSSSTEEEEMPKKKKYKKTHRRREDDSPREDHRGSNSAVQVSFKELQEMWLNETGIREC</sequence>
<proteinExistence type="predicted"/>
<protein>
    <submittedName>
        <fullName evidence="3">Uncharacterized protein</fullName>
    </submittedName>
</protein>
<evidence type="ECO:0000256" key="1">
    <source>
        <dbReference type="SAM" id="Coils"/>
    </source>
</evidence>
<evidence type="ECO:0000313" key="3">
    <source>
        <dbReference type="EMBL" id="KAG5857205.1"/>
    </source>
</evidence>
<feature type="compositionally biased region" description="Basic residues" evidence="2">
    <location>
        <begin position="89"/>
        <end position="98"/>
    </location>
</feature>
<evidence type="ECO:0000256" key="2">
    <source>
        <dbReference type="SAM" id="MobiDB-lite"/>
    </source>
</evidence>
<feature type="compositionally biased region" description="Basic and acidic residues" evidence="2">
    <location>
        <begin position="99"/>
        <end position="111"/>
    </location>
</feature>
<dbReference type="Proteomes" id="UP001044222">
    <property type="component" value="Unassembled WGS sequence"/>
</dbReference>
<name>A0A9D3S6W2_ANGAN</name>